<dbReference type="SMART" id="SM00119">
    <property type="entry name" value="HECTc"/>
    <property type="match status" value="1"/>
</dbReference>
<dbReference type="EC" id="2.3.2.26" evidence="3"/>
<evidence type="ECO:0000256" key="6">
    <source>
        <dbReference type="PROSITE-ProRule" id="PRU00104"/>
    </source>
</evidence>
<dbReference type="InterPro" id="IPR035983">
    <property type="entry name" value="Hect_E3_ubiquitin_ligase"/>
</dbReference>
<proteinExistence type="predicted"/>
<dbReference type="InterPro" id="IPR000569">
    <property type="entry name" value="HECT_dom"/>
</dbReference>
<dbReference type="SMART" id="SM00213">
    <property type="entry name" value="UBQ"/>
    <property type="match status" value="1"/>
</dbReference>
<dbReference type="Gene3D" id="3.30.2410.10">
    <property type="entry name" value="Hect, E3 ligase catalytic domain"/>
    <property type="match status" value="1"/>
</dbReference>
<dbReference type="Pfam" id="PF00632">
    <property type="entry name" value="HECT"/>
    <property type="match status" value="1"/>
</dbReference>
<keyword evidence="4" id="KW-0808">Transferase</keyword>
<feature type="region of interest" description="Disordered" evidence="7">
    <location>
        <begin position="126"/>
        <end position="239"/>
    </location>
</feature>
<dbReference type="InterPro" id="IPR019956">
    <property type="entry name" value="Ubiquitin_dom"/>
</dbReference>
<dbReference type="InterPro" id="IPR016024">
    <property type="entry name" value="ARM-type_fold"/>
</dbReference>
<dbReference type="SUPFAM" id="SSF56204">
    <property type="entry name" value="Hect, E3 ligase catalytic domain"/>
    <property type="match status" value="1"/>
</dbReference>
<dbReference type="AlphaFoldDB" id="A0A8T0GG05"/>
<keyword evidence="5 6" id="KW-0833">Ubl conjugation pathway</keyword>
<comment type="caution">
    <text evidence="11">The sequence shown here is derived from an EMBL/GenBank/DDBJ whole genome shotgun (WGS) entry which is preliminary data.</text>
</comment>
<dbReference type="SUPFAM" id="SSF48371">
    <property type="entry name" value="ARM repeat"/>
    <property type="match status" value="1"/>
</dbReference>
<dbReference type="PANTHER" id="PTHR11254:SF424">
    <property type="entry name" value="E3 UBIQUITIN-PROTEIN LIGASE UPL5"/>
    <property type="match status" value="1"/>
</dbReference>
<evidence type="ECO:0000259" key="10">
    <source>
        <dbReference type="PROSITE" id="PS50237"/>
    </source>
</evidence>
<sequence length="1244" mass="137512">MVLSGLALSILGLFRYMRQATLVPSSRAHLQHSVASVAPDMEVIALREDDRVERAQREIHAALLHNPVVAERSHTVRERELAMERGLEIQDRETHFMSSARAQAPMALRSTSSKRKLDDYEIGMAESSVSATSQVRARRETREDVQEGSVPESSGRERFEIGMLVGAAEAQPLDGESQMREEDGNAALDDDSTWEDEPNWNGSSLEEIGESSKEPPDKVEDSREEGSGLEEVSEDHGSSLQVVLGGPTVVVDFGSSPYEFTAASDLTNSSSTVGLLSSSGVDIPFVEVTEVEPVEPGSNGGRDDDLASSDVEVEGEAEVEDELFVKEMERDGVAGGQEEFVRGGYGSSGTGLMPRSGDSSASSSTSTAALSLAVGNSAGRINGERLERIDASSSASPMETSPARIQFFVRTYGRTIVLHAHASDLVESVHQQILAKTGLPVSEQRLIFGRLQLQQDQTLESCHVVNDATLTLVARMRSTALPASWQLINDLVSTIRHMCAVGEQQLGLKLMHSQDCVRASVQEFLKMAVKSVPISEHMQVFELAGATSALVMLLLSPVETNRECAEDAITLFLSSNDEYLPASIHCHCAPLLLDFCKLLAKSAPNHNLYASCRQALARLLDSVLEAHGSPYFNEAKADSIVEDFAPFVNELSSRLTQNLRFTAKAYSSKETPVSFSSYVKEAKDFTAFVIPLCKAMEVCKGVDASGSGSNAKGTTVVLTECPDSTDGVTEPEGQLSEYDFTRNVAAGVGAEIGSHGWLRQLFKDLLHEIDSCLEAVGLVAERQNESVGPGATASEERPFGWAPFLVVLKGLHAIAKLYEGAMVDFLDMLLVRRVSLNILIRQSRWQQDDDFWLLDHKSLLDFESKRRLVMAMLPEPQDDHDERQEIVVKRAQLLTESFELLAYVEPEVLQGGVSVEFATEEATGPGVLREWFSMICREIFNPQNALFLACPNDRRRFFPNPASGVNPGHLTYFRFCGRVIALALMHRVQMDVVFALSFFKQLAGLPVLWEDAKDADPCLYESCKKILEMDPEEIDTDILGLTFVSEVEELGSHKSMELCMGGKDMVVTSENRRHFVELLVQRRLVASVAEQVKSFSQGFSDLLVNRTHQQFLRALEPEDLDLMLYGKDRNVCLEDWKAHTEYHDYCATDDQIVWFWQVVEKMTSDQRRRLLFFSTSVTHLPAEGFAGLSSKFHIHRAHTDISWLPTAHTCFYQLVLPAYPTYDIMSARLLAITECHIAEGFGFA</sequence>
<feature type="region of interest" description="Disordered" evidence="7">
    <location>
        <begin position="335"/>
        <end position="364"/>
    </location>
</feature>
<dbReference type="InterPro" id="IPR050409">
    <property type="entry name" value="E3_ubiq-protein_ligase"/>
</dbReference>
<dbReference type="PANTHER" id="PTHR11254">
    <property type="entry name" value="HECT DOMAIN UBIQUITIN-PROTEIN LIGASE"/>
    <property type="match status" value="1"/>
</dbReference>
<dbReference type="Gene3D" id="3.90.1750.10">
    <property type="entry name" value="Hect, E3 ligase catalytic domains"/>
    <property type="match status" value="1"/>
</dbReference>
<dbReference type="GO" id="GO:0005737">
    <property type="term" value="C:cytoplasm"/>
    <property type="evidence" value="ECO:0007669"/>
    <property type="project" value="TreeGrafter"/>
</dbReference>
<gene>
    <name evidence="11" type="ORF">KC19_10G013600</name>
</gene>
<dbReference type="GO" id="GO:0061630">
    <property type="term" value="F:ubiquitin protein ligase activity"/>
    <property type="evidence" value="ECO:0007669"/>
    <property type="project" value="UniProtKB-EC"/>
</dbReference>
<evidence type="ECO:0000256" key="3">
    <source>
        <dbReference type="ARBA" id="ARBA00012485"/>
    </source>
</evidence>
<name>A0A8T0GG05_CERPU</name>
<dbReference type="CDD" id="cd16107">
    <property type="entry name" value="Ubl_AtUPL5_like"/>
    <property type="match status" value="1"/>
</dbReference>
<keyword evidence="8" id="KW-0732">Signal</keyword>
<dbReference type="GO" id="GO:0000209">
    <property type="term" value="P:protein polyubiquitination"/>
    <property type="evidence" value="ECO:0007669"/>
    <property type="project" value="TreeGrafter"/>
</dbReference>
<evidence type="ECO:0000256" key="7">
    <source>
        <dbReference type="SAM" id="MobiDB-lite"/>
    </source>
</evidence>
<evidence type="ECO:0000256" key="8">
    <source>
        <dbReference type="SAM" id="SignalP"/>
    </source>
</evidence>
<dbReference type="CDD" id="cd00078">
    <property type="entry name" value="HECTc"/>
    <property type="match status" value="1"/>
</dbReference>
<reference evidence="11" key="1">
    <citation type="submission" date="2020-06" db="EMBL/GenBank/DDBJ databases">
        <title>WGS assembly of Ceratodon purpureus strain R40.</title>
        <authorList>
            <person name="Carey S.B."/>
            <person name="Jenkins J."/>
            <person name="Shu S."/>
            <person name="Lovell J.T."/>
            <person name="Sreedasyam A."/>
            <person name="Maumus F."/>
            <person name="Tiley G.P."/>
            <person name="Fernandez-Pozo N."/>
            <person name="Barry K."/>
            <person name="Chen C."/>
            <person name="Wang M."/>
            <person name="Lipzen A."/>
            <person name="Daum C."/>
            <person name="Saski C.A."/>
            <person name="Payton A.C."/>
            <person name="Mcbreen J.C."/>
            <person name="Conrad R.E."/>
            <person name="Kollar L.M."/>
            <person name="Olsson S."/>
            <person name="Huttunen S."/>
            <person name="Landis J.B."/>
            <person name="Wickett N.J."/>
            <person name="Johnson M.G."/>
            <person name="Rensing S.A."/>
            <person name="Grimwood J."/>
            <person name="Schmutz J."/>
            <person name="Mcdaniel S.F."/>
        </authorList>
    </citation>
    <scope>NUCLEOTIDE SEQUENCE</scope>
    <source>
        <strain evidence="11">R40</strain>
    </source>
</reference>
<comment type="pathway">
    <text evidence="2">Protein modification; protein ubiquitination.</text>
</comment>
<feature type="chain" id="PRO_5035837444" description="HECT-type E3 ubiquitin transferase" evidence="8">
    <location>
        <begin position="21"/>
        <end position="1244"/>
    </location>
</feature>
<dbReference type="PROSITE" id="PS50053">
    <property type="entry name" value="UBIQUITIN_2"/>
    <property type="match status" value="1"/>
</dbReference>
<feature type="signal peptide" evidence="8">
    <location>
        <begin position="1"/>
        <end position="20"/>
    </location>
</feature>
<dbReference type="PRINTS" id="PR00348">
    <property type="entry name" value="UBIQUITIN"/>
</dbReference>
<keyword evidence="12" id="KW-1185">Reference proteome</keyword>
<evidence type="ECO:0000256" key="2">
    <source>
        <dbReference type="ARBA" id="ARBA00004906"/>
    </source>
</evidence>
<dbReference type="InterPro" id="IPR029071">
    <property type="entry name" value="Ubiquitin-like_domsf"/>
</dbReference>
<dbReference type="EMBL" id="CM026431">
    <property type="protein sequence ID" value="KAG0558231.1"/>
    <property type="molecule type" value="Genomic_DNA"/>
</dbReference>
<dbReference type="GO" id="GO:0006511">
    <property type="term" value="P:ubiquitin-dependent protein catabolic process"/>
    <property type="evidence" value="ECO:0007669"/>
    <property type="project" value="TreeGrafter"/>
</dbReference>
<evidence type="ECO:0000256" key="1">
    <source>
        <dbReference type="ARBA" id="ARBA00000885"/>
    </source>
</evidence>
<comment type="catalytic activity">
    <reaction evidence="1">
        <text>S-ubiquitinyl-[E2 ubiquitin-conjugating enzyme]-L-cysteine + [acceptor protein]-L-lysine = [E2 ubiquitin-conjugating enzyme]-L-cysteine + N(6)-ubiquitinyl-[acceptor protein]-L-lysine.</text>
        <dbReference type="EC" id="2.3.2.26"/>
    </reaction>
</comment>
<feature type="compositionally biased region" description="Acidic residues" evidence="7">
    <location>
        <begin position="188"/>
        <end position="198"/>
    </location>
</feature>
<accession>A0A8T0GG05</accession>
<evidence type="ECO:0000256" key="4">
    <source>
        <dbReference type="ARBA" id="ARBA00022679"/>
    </source>
</evidence>
<evidence type="ECO:0000256" key="5">
    <source>
        <dbReference type="ARBA" id="ARBA00022786"/>
    </source>
</evidence>
<dbReference type="Gene3D" id="3.10.20.90">
    <property type="entry name" value="Phosphatidylinositol 3-kinase Catalytic Subunit, Chain A, domain 1"/>
    <property type="match status" value="1"/>
</dbReference>
<feature type="domain" description="Ubiquitin-like" evidence="9">
    <location>
        <begin position="405"/>
        <end position="479"/>
    </location>
</feature>
<dbReference type="PROSITE" id="PS50237">
    <property type="entry name" value="HECT"/>
    <property type="match status" value="1"/>
</dbReference>
<feature type="compositionally biased region" description="Basic and acidic residues" evidence="7">
    <location>
        <begin position="210"/>
        <end position="226"/>
    </location>
</feature>
<dbReference type="Proteomes" id="UP000822688">
    <property type="component" value="Chromosome 10"/>
</dbReference>
<evidence type="ECO:0000313" key="12">
    <source>
        <dbReference type="Proteomes" id="UP000822688"/>
    </source>
</evidence>
<feature type="domain" description="HECT" evidence="10">
    <location>
        <begin position="905"/>
        <end position="1244"/>
    </location>
</feature>
<dbReference type="InterPro" id="IPR000626">
    <property type="entry name" value="Ubiquitin-like_dom"/>
</dbReference>
<evidence type="ECO:0000259" key="9">
    <source>
        <dbReference type="PROSITE" id="PS50053"/>
    </source>
</evidence>
<dbReference type="SUPFAM" id="SSF54236">
    <property type="entry name" value="Ubiquitin-like"/>
    <property type="match status" value="1"/>
</dbReference>
<feature type="active site" description="Glycyl thioester intermediate" evidence="6">
    <location>
        <position position="1210"/>
    </location>
</feature>
<organism evidence="11 12">
    <name type="scientific">Ceratodon purpureus</name>
    <name type="common">Fire moss</name>
    <name type="synonym">Dicranum purpureum</name>
    <dbReference type="NCBI Taxonomy" id="3225"/>
    <lineage>
        <taxon>Eukaryota</taxon>
        <taxon>Viridiplantae</taxon>
        <taxon>Streptophyta</taxon>
        <taxon>Embryophyta</taxon>
        <taxon>Bryophyta</taxon>
        <taxon>Bryophytina</taxon>
        <taxon>Bryopsida</taxon>
        <taxon>Dicranidae</taxon>
        <taxon>Pseudoditrichales</taxon>
        <taxon>Ditrichaceae</taxon>
        <taxon>Ceratodon</taxon>
    </lineage>
</organism>
<dbReference type="FunFam" id="3.30.2410.10:FF:000020">
    <property type="entry name" value="E3 ubiquitin-protein ligase UPL5"/>
    <property type="match status" value="1"/>
</dbReference>
<evidence type="ECO:0000313" key="11">
    <source>
        <dbReference type="EMBL" id="KAG0558231.1"/>
    </source>
</evidence>
<feature type="region of interest" description="Disordered" evidence="7">
    <location>
        <begin position="292"/>
        <end position="318"/>
    </location>
</feature>
<dbReference type="Gene3D" id="3.30.2160.10">
    <property type="entry name" value="Hect, E3 ligase catalytic domain"/>
    <property type="match status" value="1"/>
</dbReference>
<protein>
    <recommendedName>
        <fullName evidence="3">HECT-type E3 ubiquitin transferase</fullName>
        <ecNumber evidence="3">2.3.2.26</ecNumber>
    </recommendedName>
</protein>
<dbReference type="Pfam" id="PF00240">
    <property type="entry name" value="ubiquitin"/>
    <property type="match status" value="1"/>
</dbReference>